<accession>A0ABW5IVS9</accession>
<dbReference type="EMBL" id="JBHULT010000006">
    <property type="protein sequence ID" value="MFD2517053.1"/>
    <property type="molecule type" value="Genomic_DNA"/>
</dbReference>
<keyword evidence="3" id="KW-1185">Reference proteome</keyword>
<dbReference type="Proteomes" id="UP001597468">
    <property type="component" value="Unassembled WGS sequence"/>
</dbReference>
<evidence type="ECO:0000259" key="1">
    <source>
        <dbReference type="Pfam" id="PF14321"/>
    </source>
</evidence>
<organism evidence="2 3">
    <name type="scientific">Salinimicrobium flavum</name>
    <dbReference type="NCBI Taxonomy" id="1737065"/>
    <lineage>
        <taxon>Bacteria</taxon>
        <taxon>Pseudomonadati</taxon>
        <taxon>Bacteroidota</taxon>
        <taxon>Flavobacteriia</taxon>
        <taxon>Flavobacteriales</taxon>
        <taxon>Flavobacteriaceae</taxon>
        <taxon>Salinimicrobium</taxon>
    </lineage>
</organism>
<sequence length="287" mass="31193">MKKVLLFVVMVLLFWIIPQGCSSDDKVTTPEKVVIDDDTEDPVEEDEPKALFNLFIVDAPGDYISVYVEVLGVNIIVDNDTIPLDLIWANADQPGVEKLDLLEYTGGGYDVLIGEHAVPAGELSEIILVLGNENRVITADGRTNSLTLTDDTKNGISIPFNYSFQEGELATLTIDFDVDASLSKVEGASREFILDPQIRGFDNNSTGHIYGYLASGLGANPARLTVEAGDITYSTQTYDNEFMLWGLPPGNHDLTFSFSEASGIDDLVVNDIEVVAGENTSIGPLDH</sequence>
<dbReference type="Pfam" id="PF14321">
    <property type="entry name" value="DUF4382"/>
    <property type="match status" value="1"/>
</dbReference>
<feature type="domain" description="DUF4382" evidence="1">
    <location>
        <begin position="50"/>
        <end position="196"/>
    </location>
</feature>
<name>A0ABW5IVS9_9FLAO</name>
<evidence type="ECO:0000313" key="3">
    <source>
        <dbReference type="Proteomes" id="UP001597468"/>
    </source>
</evidence>
<dbReference type="InterPro" id="IPR025491">
    <property type="entry name" value="DUF4382"/>
</dbReference>
<comment type="caution">
    <text evidence="2">The sequence shown here is derived from an EMBL/GenBank/DDBJ whole genome shotgun (WGS) entry which is preliminary data.</text>
</comment>
<reference evidence="3" key="1">
    <citation type="journal article" date="2019" name="Int. J. Syst. Evol. Microbiol.">
        <title>The Global Catalogue of Microorganisms (GCM) 10K type strain sequencing project: providing services to taxonomists for standard genome sequencing and annotation.</title>
        <authorList>
            <consortium name="The Broad Institute Genomics Platform"/>
            <consortium name="The Broad Institute Genome Sequencing Center for Infectious Disease"/>
            <person name="Wu L."/>
            <person name="Ma J."/>
        </authorList>
    </citation>
    <scope>NUCLEOTIDE SEQUENCE [LARGE SCALE GENOMIC DNA]</scope>
    <source>
        <strain evidence="3">KCTC 42585</strain>
    </source>
</reference>
<evidence type="ECO:0000313" key="2">
    <source>
        <dbReference type="EMBL" id="MFD2517053.1"/>
    </source>
</evidence>
<protein>
    <submittedName>
        <fullName evidence="2">DUF4382 domain-containing protein</fullName>
    </submittedName>
</protein>
<dbReference type="RefSeq" id="WP_380748729.1">
    <property type="nucleotide sequence ID" value="NZ_JBHULT010000006.1"/>
</dbReference>
<proteinExistence type="predicted"/>
<gene>
    <name evidence="2" type="ORF">ACFSTG_04045</name>
</gene>